<accession>A0AAW0KX97</accession>
<dbReference type="InterPro" id="IPR012677">
    <property type="entry name" value="Nucleotide-bd_a/b_plait_sf"/>
</dbReference>
<dbReference type="EMBL" id="PKMF04000202">
    <property type="protein sequence ID" value="KAK7843480.1"/>
    <property type="molecule type" value="Genomic_DNA"/>
</dbReference>
<evidence type="ECO:0000313" key="2">
    <source>
        <dbReference type="Proteomes" id="UP000237347"/>
    </source>
</evidence>
<dbReference type="Gene3D" id="3.30.70.330">
    <property type="match status" value="1"/>
</dbReference>
<keyword evidence="2" id="KW-1185">Reference proteome</keyword>
<reference evidence="1 2" key="1">
    <citation type="journal article" date="2018" name="Sci. Data">
        <title>The draft genome sequence of cork oak.</title>
        <authorList>
            <person name="Ramos A.M."/>
            <person name="Usie A."/>
            <person name="Barbosa P."/>
            <person name="Barros P.M."/>
            <person name="Capote T."/>
            <person name="Chaves I."/>
            <person name="Simoes F."/>
            <person name="Abreu I."/>
            <person name="Carrasquinho I."/>
            <person name="Faro C."/>
            <person name="Guimaraes J.B."/>
            <person name="Mendonca D."/>
            <person name="Nobrega F."/>
            <person name="Rodrigues L."/>
            <person name="Saibo N.J.M."/>
            <person name="Varela M.C."/>
            <person name="Egas C."/>
            <person name="Matos J."/>
            <person name="Miguel C.M."/>
            <person name="Oliveira M.M."/>
            <person name="Ricardo C.P."/>
            <person name="Goncalves S."/>
        </authorList>
    </citation>
    <scope>NUCLEOTIDE SEQUENCE [LARGE SCALE GENOMIC DNA]</scope>
    <source>
        <strain evidence="2">cv. HL8</strain>
    </source>
</reference>
<organism evidence="1 2">
    <name type="scientific">Quercus suber</name>
    <name type="common">Cork oak</name>
    <dbReference type="NCBI Taxonomy" id="58331"/>
    <lineage>
        <taxon>Eukaryota</taxon>
        <taxon>Viridiplantae</taxon>
        <taxon>Streptophyta</taxon>
        <taxon>Embryophyta</taxon>
        <taxon>Tracheophyta</taxon>
        <taxon>Spermatophyta</taxon>
        <taxon>Magnoliopsida</taxon>
        <taxon>eudicotyledons</taxon>
        <taxon>Gunneridae</taxon>
        <taxon>Pentapetalae</taxon>
        <taxon>rosids</taxon>
        <taxon>fabids</taxon>
        <taxon>Fagales</taxon>
        <taxon>Fagaceae</taxon>
        <taxon>Quercus</taxon>
    </lineage>
</organism>
<name>A0AAW0KX97_QUESU</name>
<protein>
    <submittedName>
        <fullName evidence="1">Splicing factor u2af large subunit b</fullName>
    </submittedName>
</protein>
<dbReference type="AlphaFoldDB" id="A0AAW0KX97"/>
<sequence>MAMSFTMLCLISCYNKVQWPPKIVSLTPVISTDELIDDDDYQDILEDMREESRKFGKTLI</sequence>
<dbReference type="Proteomes" id="UP000237347">
    <property type="component" value="Unassembled WGS sequence"/>
</dbReference>
<evidence type="ECO:0000313" key="1">
    <source>
        <dbReference type="EMBL" id="KAK7843480.1"/>
    </source>
</evidence>
<comment type="caution">
    <text evidence="1">The sequence shown here is derived from an EMBL/GenBank/DDBJ whole genome shotgun (WGS) entry which is preliminary data.</text>
</comment>
<proteinExistence type="predicted"/>
<gene>
    <name evidence="1" type="primary">U2AF65B_3</name>
    <name evidence="1" type="ORF">CFP56_012457</name>
</gene>